<dbReference type="Proteomes" id="UP001059576">
    <property type="component" value="Chromosome"/>
</dbReference>
<gene>
    <name evidence="5" type="primary">rlmB</name>
    <name evidence="5" type="ORF">NPA09_02875</name>
</gene>
<comment type="similarity">
    <text evidence="1">Belongs to the class IV-like SAM-binding methyltransferase superfamily. RNA methyltransferase TrmH family.</text>
</comment>
<dbReference type="RefSeq" id="WP_129723036.1">
    <property type="nucleotide sequence ID" value="NZ_CP101808.1"/>
</dbReference>
<reference evidence="5" key="1">
    <citation type="submission" date="2022-07" db="EMBL/GenBank/DDBJ databases">
        <title>Complete genome of Mycoplasma equigenitalium type strain T37.</title>
        <authorList>
            <person name="Spergser J."/>
        </authorList>
    </citation>
    <scope>NUCLEOTIDE SEQUENCE</scope>
    <source>
        <strain evidence="5">T37</strain>
    </source>
</reference>
<keyword evidence="2" id="KW-0489">Methyltransferase</keyword>
<dbReference type="EMBL" id="CP101808">
    <property type="protein sequence ID" value="UUD36816.1"/>
    <property type="molecule type" value="Genomic_DNA"/>
</dbReference>
<keyword evidence="3" id="KW-0808">Transferase</keyword>
<dbReference type="InterPro" id="IPR004441">
    <property type="entry name" value="rRNA_MeTrfase_TrmH"/>
</dbReference>
<dbReference type="InterPro" id="IPR029028">
    <property type="entry name" value="Alpha/beta_knot_MTases"/>
</dbReference>
<evidence type="ECO:0000313" key="6">
    <source>
        <dbReference type="Proteomes" id="UP001059576"/>
    </source>
</evidence>
<name>A0ABY5J4K7_9BACT</name>
<evidence type="ECO:0000256" key="1">
    <source>
        <dbReference type="ARBA" id="ARBA00007228"/>
    </source>
</evidence>
<organism evidence="5 6">
    <name type="scientific">Mycoplasmopsis equigenitalium</name>
    <dbReference type="NCBI Taxonomy" id="114883"/>
    <lineage>
        <taxon>Bacteria</taxon>
        <taxon>Bacillati</taxon>
        <taxon>Mycoplasmatota</taxon>
        <taxon>Mycoplasmoidales</taxon>
        <taxon>Metamycoplasmataceae</taxon>
        <taxon>Mycoplasmopsis</taxon>
    </lineage>
</organism>
<dbReference type="Pfam" id="PF00588">
    <property type="entry name" value="SpoU_methylase"/>
    <property type="match status" value="1"/>
</dbReference>
<proteinExistence type="inferred from homology"/>
<sequence length="231" mass="25666">MDNNFYVVGKNSVLDAIENNYPIIEIYIDSASKKIANYGKCKVVGKEFFNAFSNLNHQGYVAKIKPPSIYEIDVIKKEKPEQILVLDHIQDVGNFGAILRSANAFKFDYVIFPKDRCAKLTPQVLKISSGGFVNTKFIQVANISAALNYLKEQGYWIYVSALEKKSVSIKKTDFTKPLVLVIGNEAKGCSLPVINQADVLVHIDMFGSVQSLNASVAAGVLMYEVTRRSNN</sequence>
<evidence type="ECO:0000256" key="2">
    <source>
        <dbReference type="ARBA" id="ARBA00022603"/>
    </source>
</evidence>
<dbReference type="SUPFAM" id="SSF75217">
    <property type="entry name" value="alpha/beta knot"/>
    <property type="match status" value="1"/>
</dbReference>
<feature type="domain" description="RNA 2-O ribose methyltransferase substrate binding" evidence="4">
    <location>
        <begin position="6"/>
        <end position="70"/>
    </location>
</feature>
<evidence type="ECO:0000256" key="3">
    <source>
        <dbReference type="ARBA" id="ARBA00022679"/>
    </source>
</evidence>
<protein>
    <submittedName>
        <fullName evidence="5">23S rRNA (Guanosine(2251)-2'-O)-methyltransferase RlmB</fullName>
    </submittedName>
</protein>
<dbReference type="SUPFAM" id="SSF55315">
    <property type="entry name" value="L30e-like"/>
    <property type="match status" value="1"/>
</dbReference>
<dbReference type="NCBIfam" id="TIGR00186">
    <property type="entry name" value="rRNA_methyl_3"/>
    <property type="match status" value="1"/>
</dbReference>
<evidence type="ECO:0000313" key="5">
    <source>
        <dbReference type="EMBL" id="UUD36816.1"/>
    </source>
</evidence>
<dbReference type="InterPro" id="IPR013123">
    <property type="entry name" value="SpoU_subst-bd"/>
</dbReference>
<dbReference type="CDD" id="cd18103">
    <property type="entry name" value="SpoU-like_RlmB"/>
    <property type="match status" value="1"/>
</dbReference>
<dbReference type="InterPro" id="IPR029026">
    <property type="entry name" value="tRNA_m1G_MTases_N"/>
</dbReference>
<dbReference type="PANTHER" id="PTHR46429">
    <property type="entry name" value="23S RRNA (GUANOSINE-2'-O-)-METHYLTRANSFERASE RLMB"/>
    <property type="match status" value="1"/>
</dbReference>
<dbReference type="InterPro" id="IPR029064">
    <property type="entry name" value="Ribosomal_eL30-like_sf"/>
</dbReference>
<dbReference type="Pfam" id="PF08032">
    <property type="entry name" value="SpoU_sub_bind"/>
    <property type="match status" value="1"/>
</dbReference>
<dbReference type="PANTHER" id="PTHR46429:SF1">
    <property type="entry name" value="23S RRNA (GUANOSINE-2'-O-)-METHYLTRANSFERASE RLMB"/>
    <property type="match status" value="1"/>
</dbReference>
<evidence type="ECO:0000259" key="4">
    <source>
        <dbReference type="SMART" id="SM00967"/>
    </source>
</evidence>
<dbReference type="Gene3D" id="3.40.1280.10">
    <property type="match status" value="1"/>
</dbReference>
<dbReference type="InterPro" id="IPR001537">
    <property type="entry name" value="SpoU_MeTrfase"/>
</dbReference>
<accession>A0ABY5J4K7</accession>
<keyword evidence="6" id="KW-1185">Reference proteome</keyword>
<dbReference type="SMART" id="SM00967">
    <property type="entry name" value="SpoU_sub_bind"/>
    <property type="match status" value="1"/>
</dbReference>